<dbReference type="FunFam" id="2.170.120.12:FF:000001">
    <property type="entry name" value="DNA-directed RNA polymerase subunit alpha"/>
    <property type="match status" value="1"/>
</dbReference>
<evidence type="ECO:0000256" key="1">
    <source>
        <dbReference type="ARBA" id="ARBA00007123"/>
    </source>
</evidence>
<evidence type="ECO:0000256" key="2">
    <source>
        <dbReference type="ARBA" id="ARBA00012418"/>
    </source>
</evidence>
<evidence type="ECO:0000256" key="6">
    <source>
        <dbReference type="ARBA" id="ARBA00022695"/>
    </source>
</evidence>
<dbReference type="Pfam" id="PF01193">
    <property type="entry name" value="RNA_pol_L"/>
    <property type="match status" value="1"/>
</dbReference>
<accession>A0A7V2F8I7</accession>
<feature type="domain" description="DNA-directed RNA polymerase RpoA/D/Rpb3-type" evidence="12">
    <location>
        <begin position="21"/>
        <end position="229"/>
    </location>
</feature>
<comment type="function">
    <text evidence="11">DNA-dependent RNA polymerase catalyzes the transcription of DNA into RNA using the four ribonucleoside triphosphates as substrates.</text>
</comment>
<proteinExistence type="inferred from homology"/>
<dbReference type="InterPro" id="IPR036603">
    <property type="entry name" value="RBP11-like"/>
</dbReference>
<comment type="domain">
    <text evidence="11">The N-terminal domain is essential for RNAP assembly and basal transcription, whereas the C-terminal domain is involved in interaction with transcriptional regulators and with upstream promoter elements.</text>
</comment>
<dbReference type="AlphaFoldDB" id="A0A7V2F8I7"/>
<comment type="catalytic activity">
    <reaction evidence="10 11">
        <text>RNA(n) + a ribonucleoside 5'-triphosphate = RNA(n+1) + diphosphate</text>
        <dbReference type="Rhea" id="RHEA:21248"/>
        <dbReference type="Rhea" id="RHEA-COMP:14527"/>
        <dbReference type="Rhea" id="RHEA-COMP:17342"/>
        <dbReference type="ChEBI" id="CHEBI:33019"/>
        <dbReference type="ChEBI" id="CHEBI:61557"/>
        <dbReference type="ChEBI" id="CHEBI:140395"/>
        <dbReference type="EC" id="2.7.7.6"/>
    </reaction>
</comment>
<comment type="similarity">
    <text evidence="1 11">Belongs to the RNA polymerase alpha chain family.</text>
</comment>
<organism evidence="13">
    <name type="scientific">Rhodothermus marinus</name>
    <name type="common">Rhodothermus obamensis</name>
    <dbReference type="NCBI Taxonomy" id="29549"/>
    <lineage>
        <taxon>Bacteria</taxon>
        <taxon>Pseudomonadati</taxon>
        <taxon>Rhodothermota</taxon>
        <taxon>Rhodothermia</taxon>
        <taxon>Rhodothermales</taxon>
        <taxon>Rhodothermaceae</taxon>
        <taxon>Rhodothermus</taxon>
    </lineage>
</organism>
<dbReference type="Pfam" id="PF01000">
    <property type="entry name" value="RNA_pol_A_bac"/>
    <property type="match status" value="1"/>
</dbReference>
<dbReference type="Gene3D" id="2.170.120.12">
    <property type="entry name" value="DNA-directed RNA polymerase, insert domain"/>
    <property type="match status" value="1"/>
</dbReference>
<dbReference type="InterPro" id="IPR011260">
    <property type="entry name" value="RNAP_asu_C"/>
</dbReference>
<gene>
    <name evidence="11" type="primary">rpoA</name>
    <name evidence="13" type="ORF">ENO59_12535</name>
</gene>
<dbReference type="InterPro" id="IPR011263">
    <property type="entry name" value="DNA-dir_RNA_pol_RpoA/D/Rpb3"/>
</dbReference>
<evidence type="ECO:0000256" key="8">
    <source>
        <dbReference type="ARBA" id="ARBA00032524"/>
    </source>
</evidence>
<dbReference type="SUPFAM" id="SSF55257">
    <property type="entry name" value="RBP11-like subunits of RNA polymerase"/>
    <property type="match status" value="1"/>
</dbReference>
<dbReference type="GO" id="GO:0003677">
    <property type="term" value="F:DNA binding"/>
    <property type="evidence" value="ECO:0007669"/>
    <property type="project" value="UniProtKB-UniRule"/>
</dbReference>
<dbReference type="InterPro" id="IPR036643">
    <property type="entry name" value="RNApol_insert_sf"/>
</dbReference>
<protein>
    <recommendedName>
        <fullName evidence="3 11">DNA-directed RNA polymerase subunit alpha</fullName>
        <shortName evidence="11">RNAP subunit alpha</shortName>
        <ecNumber evidence="2 11">2.7.7.6</ecNumber>
    </recommendedName>
    <alternativeName>
        <fullName evidence="9 11">RNA polymerase subunit alpha</fullName>
    </alternativeName>
    <alternativeName>
        <fullName evidence="8 11">Transcriptase subunit alpha</fullName>
    </alternativeName>
</protein>
<dbReference type="GO" id="GO:0000428">
    <property type="term" value="C:DNA-directed RNA polymerase complex"/>
    <property type="evidence" value="ECO:0007669"/>
    <property type="project" value="UniProtKB-KW"/>
</dbReference>
<feature type="region of interest" description="Alpha N-terminal domain (alpha-NTD)" evidence="11">
    <location>
        <begin position="1"/>
        <end position="230"/>
    </location>
</feature>
<sequence>MSNYMVQLPEGVRVEEASETFGRFVIQPLERGYGVTIGNALRRVLLSSLPGVAITAVKIDGVQHEFSTIPGVTEDVSEIILNLKGVRFKAKESIDANIRLSLKGPGTWTARDIGEATSHYEVLNPDHYIATLAENAQLNVELRMGRGRGYVPAEENKLPEDPIGVIAIDAIFTPIKNVRYTIKPTRVGQKIEYERLELEITTDGSISPEDALVQAATILRDHINLFIKMESEPQPEVVKKEVDAEVQRIRELLSQPVDELDLSVRAHNCLKAANIRTIGDLVRRQESEMLKFRNFGRKSLQELIQVLEERGLHFGMDVDKYLEEAKS</sequence>
<evidence type="ECO:0000256" key="4">
    <source>
        <dbReference type="ARBA" id="ARBA00022478"/>
    </source>
</evidence>
<dbReference type="InterPro" id="IPR011262">
    <property type="entry name" value="DNA-dir_RNA_pol_insert"/>
</dbReference>
<dbReference type="SUPFAM" id="SSF56553">
    <property type="entry name" value="Insert subdomain of RNA polymerase alpha subunit"/>
    <property type="match status" value="1"/>
</dbReference>
<dbReference type="NCBIfam" id="NF003516">
    <property type="entry name" value="PRK05182.2-2"/>
    <property type="match status" value="1"/>
</dbReference>
<dbReference type="EMBL" id="DSGB01000007">
    <property type="protein sequence ID" value="HER97310.1"/>
    <property type="molecule type" value="Genomic_DNA"/>
</dbReference>
<evidence type="ECO:0000256" key="10">
    <source>
        <dbReference type="ARBA" id="ARBA00048552"/>
    </source>
</evidence>
<keyword evidence="6 11" id="KW-0548">Nucleotidyltransferase</keyword>
<comment type="subunit">
    <text evidence="11">Homodimer. The RNAP catalytic core consists of 2 alpha, 1 beta, 1 beta' and 1 omega subunit. When a sigma factor is associated with the core the holoenzyme is formed, which can initiate transcription.</text>
</comment>
<name>A0A7V2F8I7_RHOMR</name>
<dbReference type="NCBIfam" id="TIGR02027">
    <property type="entry name" value="rpoA"/>
    <property type="match status" value="1"/>
</dbReference>
<dbReference type="InterPro" id="IPR011773">
    <property type="entry name" value="DNA-dir_RpoA"/>
</dbReference>
<keyword evidence="7 11" id="KW-0804">Transcription</keyword>
<dbReference type="HAMAP" id="MF_00059">
    <property type="entry name" value="RNApol_bact_RpoA"/>
    <property type="match status" value="1"/>
</dbReference>
<dbReference type="GO" id="GO:0005737">
    <property type="term" value="C:cytoplasm"/>
    <property type="evidence" value="ECO:0007669"/>
    <property type="project" value="UniProtKB-ARBA"/>
</dbReference>
<evidence type="ECO:0000256" key="7">
    <source>
        <dbReference type="ARBA" id="ARBA00023163"/>
    </source>
</evidence>
<dbReference type="SUPFAM" id="SSF47789">
    <property type="entry name" value="C-terminal domain of RNA polymerase alpha subunit"/>
    <property type="match status" value="1"/>
</dbReference>
<dbReference type="Gene3D" id="3.30.1360.10">
    <property type="entry name" value="RNA polymerase, RBP11-like subunit"/>
    <property type="match status" value="1"/>
</dbReference>
<evidence type="ECO:0000259" key="12">
    <source>
        <dbReference type="SMART" id="SM00662"/>
    </source>
</evidence>
<dbReference type="NCBIfam" id="NF003519">
    <property type="entry name" value="PRK05182.2-5"/>
    <property type="match status" value="1"/>
</dbReference>
<keyword evidence="4 11" id="KW-0240">DNA-directed RNA polymerase</keyword>
<dbReference type="EC" id="2.7.7.6" evidence="2 11"/>
<dbReference type="Pfam" id="PF03118">
    <property type="entry name" value="RNA_pol_A_CTD"/>
    <property type="match status" value="1"/>
</dbReference>
<evidence type="ECO:0000256" key="3">
    <source>
        <dbReference type="ARBA" id="ARBA00015972"/>
    </source>
</evidence>
<dbReference type="GO" id="GO:0006351">
    <property type="term" value="P:DNA-templated transcription"/>
    <property type="evidence" value="ECO:0007669"/>
    <property type="project" value="UniProtKB-UniRule"/>
</dbReference>
<dbReference type="NCBIfam" id="NF003513">
    <property type="entry name" value="PRK05182.1-2"/>
    <property type="match status" value="1"/>
</dbReference>
<reference evidence="13" key="1">
    <citation type="journal article" date="2020" name="mSystems">
        <title>Genome- and Community-Level Interaction Insights into Carbon Utilization and Element Cycling Functions of Hydrothermarchaeota in Hydrothermal Sediment.</title>
        <authorList>
            <person name="Zhou Z."/>
            <person name="Liu Y."/>
            <person name="Xu W."/>
            <person name="Pan J."/>
            <person name="Luo Z.H."/>
            <person name="Li M."/>
        </authorList>
    </citation>
    <scope>NUCLEOTIDE SEQUENCE [LARGE SCALE GENOMIC DNA]</scope>
    <source>
        <strain evidence="13">SpSt-143</strain>
    </source>
</reference>
<dbReference type="CDD" id="cd06928">
    <property type="entry name" value="RNAP_alpha_NTD"/>
    <property type="match status" value="1"/>
</dbReference>
<comment type="caution">
    <text evidence="13">The sequence shown here is derived from an EMBL/GenBank/DDBJ whole genome shotgun (WGS) entry which is preliminary data.</text>
</comment>
<evidence type="ECO:0000256" key="11">
    <source>
        <dbReference type="HAMAP-Rule" id="MF_00059"/>
    </source>
</evidence>
<dbReference type="GO" id="GO:0003899">
    <property type="term" value="F:DNA-directed RNA polymerase activity"/>
    <property type="evidence" value="ECO:0007669"/>
    <property type="project" value="UniProtKB-UniRule"/>
</dbReference>
<feature type="region of interest" description="Alpha C-terminal domain (alpha-CTD)" evidence="11">
    <location>
        <begin position="249"/>
        <end position="327"/>
    </location>
</feature>
<dbReference type="SMART" id="SM00662">
    <property type="entry name" value="RPOLD"/>
    <property type="match status" value="1"/>
</dbReference>
<dbReference type="GO" id="GO:0046983">
    <property type="term" value="F:protein dimerization activity"/>
    <property type="evidence" value="ECO:0007669"/>
    <property type="project" value="InterPro"/>
</dbReference>
<keyword evidence="5 11" id="KW-0808">Transferase</keyword>
<dbReference type="Gene3D" id="1.10.150.20">
    <property type="entry name" value="5' to 3' exonuclease, C-terminal subdomain"/>
    <property type="match status" value="1"/>
</dbReference>
<evidence type="ECO:0000256" key="9">
    <source>
        <dbReference type="ARBA" id="ARBA00033070"/>
    </source>
</evidence>
<evidence type="ECO:0000256" key="5">
    <source>
        <dbReference type="ARBA" id="ARBA00022679"/>
    </source>
</evidence>
<evidence type="ECO:0000313" key="13">
    <source>
        <dbReference type="EMBL" id="HER97310.1"/>
    </source>
</evidence>